<dbReference type="RefSeq" id="WP_165592486.1">
    <property type="nucleotide sequence ID" value="NZ_CYSD01000043.1"/>
</dbReference>
<protein>
    <submittedName>
        <fullName evidence="2">Uncharacterized protein</fullName>
    </submittedName>
</protein>
<dbReference type="Proteomes" id="UP000052022">
    <property type="component" value="Unassembled WGS sequence"/>
</dbReference>
<keyword evidence="3" id="KW-1185">Reference proteome</keyword>
<keyword evidence="1" id="KW-0472">Membrane</keyword>
<gene>
    <name evidence="2" type="ORF">TRM7557_03762</name>
</gene>
<keyword evidence="1" id="KW-1133">Transmembrane helix</keyword>
<keyword evidence="1" id="KW-0812">Transmembrane</keyword>
<sequence length="46" mass="5026">MDILRQSYQGASVLFWLNLDRFLTVLTTASALLAGGALALMMFSFA</sequence>
<feature type="transmembrane region" description="Helical" evidence="1">
    <location>
        <begin position="22"/>
        <end position="43"/>
    </location>
</feature>
<dbReference type="EMBL" id="CYSD01000043">
    <property type="protein sequence ID" value="CUH82114.1"/>
    <property type="molecule type" value="Genomic_DNA"/>
</dbReference>
<dbReference type="AlphaFoldDB" id="A0A0P1GJR5"/>
<proteinExistence type="predicted"/>
<name>A0A0P1GJR5_9RHOB</name>
<evidence type="ECO:0000256" key="1">
    <source>
        <dbReference type="SAM" id="Phobius"/>
    </source>
</evidence>
<dbReference type="STRING" id="928856.SAMN04488049_105108"/>
<organism evidence="2 3">
    <name type="scientific">Tritonibacter multivorans</name>
    <dbReference type="NCBI Taxonomy" id="928856"/>
    <lineage>
        <taxon>Bacteria</taxon>
        <taxon>Pseudomonadati</taxon>
        <taxon>Pseudomonadota</taxon>
        <taxon>Alphaproteobacteria</taxon>
        <taxon>Rhodobacterales</taxon>
        <taxon>Paracoccaceae</taxon>
        <taxon>Tritonibacter</taxon>
    </lineage>
</organism>
<evidence type="ECO:0000313" key="3">
    <source>
        <dbReference type="Proteomes" id="UP000052022"/>
    </source>
</evidence>
<reference evidence="2 3" key="1">
    <citation type="submission" date="2015-09" db="EMBL/GenBank/DDBJ databases">
        <authorList>
            <consortium name="Swine Surveillance"/>
        </authorList>
    </citation>
    <scope>NUCLEOTIDE SEQUENCE [LARGE SCALE GENOMIC DNA]</scope>
    <source>
        <strain evidence="2 3">CECT 7557</strain>
    </source>
</reference>
<evidence type="ECO:0000313" key="2">
    <source>
        <dbReference type="EMBL" id="CUH82114.1"/>
    </source>
</evidence>
<accession>A0A0P1GJR5</accession>